<evidence type="ECO:0000313" key="3">
    <source>
        <dbReference type="Proteomes" id="UP000054047"/>
    </source>
</evidence>
<dbReference type="EMBL" id="KN727431">
    <property type="protein sequence ID" value="KIH65699.1"/>
    <property type="molecule type" value="Genomic_DNA"/>
</dbReference>
<reference evidence="2 3" key="1">
    <citation type="submission" date="2013-12" db="EMBL/GenBank/DDBJ databases">
        <title>Draft genome of the parsitic nematode Ancylostoma duodenale.</title>
        <authorList>
            <person name="Mitreva M."/>
        </authorList>
    </citation>
    <scope>NUCLEOTIDE SEQUENCE [LARGE SCALE GENOMIC DNA]</scope>
    <source>
        <strain evidence="2 3">Zhejiang</strain>
    </source>
</reference>
<proteinExistence type="predicted"/>
<accession>A0A0C2H291</accession>
<dbReference type="OrthoDB" id="5798295at2759"/>
<gene>
    <name evidence="2" type="ORF">ANCDUO_03977</name>
</gene>
<protein>
    <submittedName>
        <fullName evidence="2">Uncharacterized protein</fullName>
    </submittedName>
</protein>
<evidence type="ECO:0000313" key="2">
    <source>
        <dbReference type="EMBL" id="KIH65699.1"/>
    </source>
</evidence>
<name>A0A0C2H291_9BILA</name>
<sequence length="149" mass="16513">MLCGSSEDMVGPDLGSDDSPRSSVNSNEWHTLLEDGSSCQPASVGVGILAEENSFQPEHEDLLIIINTELVRHVQECFEQLQMYADKAIQARMLVDEASITTEQKRVLMAEIGKMSQKISEKLMNSARSPSSIDDANGNDYTPKKNQYF</sequence>
<evidence type="ECO:0000256" key="1">
    <source>
        <dbReference type="SAM" id="MobiDB-lite"/>
    </source>
</evidence>
<dbReference type="AlphaFoldDB" id="A0A0C2H291"/>
<keyword evidence="3" id="KW-1185">Reference proteome</keyword>
<feature type="region of interest" description="Disordered" evidence="1">
    <location>
        <begin position="1"/>
        <end position="26"/>
    </location>
</feature>
<organism evidence="2 3">
    <name type="scientific">Ancylostoma duodenale</name>
    <dbReference type="NCBI Taxonomy" id="51022"/>
    <lineage>
        <taxon>Eukaryota</taxon>
        <taxon>Metazoa</taxon>
        <taxon>Ecdysozoa</taxon>
        <taxon>Nematoda</taxon>
        <taxon>Chromadorea</taxon>
        <taxon>Rhabditida</taxon>
        <taxon>Rhabditina</taxon>
        <taxon>Rhabditomorpha</taxon>
        <taxon>Strongyloidea</taxon>
        <taxon>Ancylostomatidae</taxon>
        <taxon>Ancylostomatinae</taxon>
        <taxon>Ancylostoma</taxon>
    </lineage>
</organism>
<dbReference type="Proteomes" id="UP000054047">
    <property type="component" value="Unassembled WGS sequence"/>
</dbReference>
<feature type="region of interest" description="Disordered" evidence="1">
    <location>
        <begin position="123"/>
        <end position="149"/>
    </location>
</feature>